<feature type="region of interest" description="Disordered" evidence="1">
    <location>
        <begin position="1"/>
        <end position="106"/>
    </location>
</feature>
<sequence length="377" mass="41911">MVETRNHSGDEKEEKEEKNATTGDKHQTEHDSPDPKRTKVEKQSTIEESMGKANGDNDGKKSDTSREKPPKGDTEKKDSSKGAEEDDHKSSNGSAEQPAEEKDVPSNILEKGIIYFFMRGRVDIDSPSSVDEIQRTHIVLRPIQTDAKLGDGPIGDAGNSRLLALPKKVFPQSGRDRFMLFVEKSGASFENLKKEFLDGNDYETKTLGSRHTPAATPVGEGVYAVTSTGRESHLAYMLTLPEELGKVQQELGLKEKGSFILSTKNPEYKGPANAQLPEGPDFSKKIMEDFRKRRWMPSEPEHLDFPNAQILLVGESSGIDKAVEPQDKDKKDPEQVLEALEEEDLERMKHLGGDDSAAIFKDLEVRAKDTSKLQTTF</sequence>
<gene>
    <name evidence="2" type="ORF">NLU13_8608</name>
</gene>
<evidence type="ECO:0000313" key="3">
    <source>
        <dbReference type="Proteomes" id="UP001175261"/>
    </source>
</evidence>
<protein>
    <recommendedName>
        <fullName evidence="4">BTB domain transcription factor</fullName>
    </recommendedName>
</protein>
<accession>A0AA39GEE0</accession>
<evidence type="ECO:0000313" key="2">
    <source>
        <dbReference type="EMBL" id="KAK0384522.1"/>
    </source>
</evidence>
<name>A0AA39GEE0_SARSR</name>
<dbReference type="PANTHER" id="PTHR34776">
    <property type="entry name" value="F17F16.3 PROTEIN"/>
    <property type="match status" value="1"/>
</dbReference>
<organism evidence="2 3">
    <name type="scientific">Sarocladium strictum</name>
    <name type="common">Black bundle disease fungus</name>
    <name type="synonym">Acremonium strictum</name>
    <dbReference type="NCBI Taxonomy" id="5046"/>
    <lineage>
        <taxon>Eukaryota</taxon>
        <taxon>Fungi</taxon>
        <taxon>Dikarya</taxon>
        <taxon>Ascomycota</taxon>
        <taxon>Pezizomycotina</taxon>
        <taxon>Sordariomycetes</taxon>
        <taxon>Hypocreomycetidae</taxon>
        <taxon>Hypocreales</taxon>
        <taxon>Sarocladiaceae</taxon>
        <taxon>Sarocladium</taxon>
    </lineage>
</organism>
<comment type="caution">
    <text evidence="2">The sequence shown here is derived from an EMBL/GenBank/DDBJ whole genome shotgun (WGS) entry which is preliminary data.</text>
</comment>
<evidence type="ECO:0008006" key="4">
    <source>
        <dbReference type="Google" id="ProtNLM"/>
    </source>
</evidence>
<evidence type="ECO:0000256" key="1">
    <source>
        <dbReference type="SAM" id="MobiDB-lite"/>
    </source>
</evidence>
<keyword evidence="3" id="KW-1185">Reference proteome</keyword>
<dbReference type="AlphaFoldDB" id="A0AA39GEE0"/>
<feature type="compositionally biased region" description="Basic and acidic residues" evidence="1">
    <location>
        <begin position="55"/>
        <end position="90"/>
    </location>
</feature>
<feature type="compositionally biased region" description="Basic and acidic residues" evidence="1">
    <location>
        <begin position="1"/>
        <end position="45"/>
    </location>
</feature>
<dbReference type="EMBL" id="JAPDFR010000008">
    <property type="protein sequence ID" value="KAK0384522.1"/>
    <property type="molecule type" value="Genomic_DNA"/>
</dbReference>
<dbReference type="Proteomes" id="UP001175261">
    <property type="component" value="Unassembled WGS sequence"/>
</dbReference>
<reference evidence="2" key="1">
    <citation type="submission" date="2022-10" db="EMBL/GenBank/DDBJ databases">
        <title>Determination and structural analysis of whole genome sequence of Sarocladium strictum F4-1.</title>
        <authorList>
            <person name="Hu L."/>
            <person name="Jiang Y."/>
        </authorList>
    </citation>
    <scope>NUCLEOTIDE SEQUENCE</scope>
    <source>
        <strain evidence="2">F4-1</strain>
    </source>
</reference>
<dbReference type="PANTHER" id="PTHR34776:SF1">
    <property type="entry name" value="F17F16.3 PROTEIN"/>
    <property type="match status" value="1"/>
</dbReference>
<proteinExistence type="predicted"/>